<name>A0A6J4TEM9_9ACTN</name>
<organism evidence="2">
    <name type="scientific">uncultured Thermoleophilia bacterium</name>
    <dbReference type="NCBI Taxonomy" id="1497501"/>
    <lineage>
        <taxon>Bacteria</taxon>
        <taxon>Bacillati</taxon>
        <taxon>Actinomycetota</taxon>
        <taxon>Thermoleophilia</taxon>
        <taxon>environmental samples</taxon>
    </lineage>
</organism>
<dbReference type="EMBL" id="CADCWC010000038">
    <property type="protein sequence ID" value="CAA9521461.1"/>
    <property type="molecule type" value="Genomic_DNA"/>
</dbReference>
<feature type="non-terminal residue" evidence="2">
    <location>
        <position position="1"/>
    </location>
</feature>
<sequence length="66" mass="7283">DAHGRRPPAVRLDPERLPPRGAGRRAARPGRQGGPRRGRGLQRAEDRRVPVPGRRASVRLPDPRAV</sequence>
<feature type="compositionally biased region" description="Basic residues" evidence="1">
    <location>
        <begin position="22"/>
        <end position="40"/>
    </location>
</feature>
<feature type="non-terminal residue" evidence="2">
    <location>
        <position position="66"/>
    </location>
</feature>
<gene>
    <name evidence="2" type="ORF">AVDCRST_MAG79-222</name>
</gene>
<evidence type="ECO:0000256" key="1">
    <source>
        <dbReference type="SAM" id="MobiDB-lite"/>
    </source>
</evidence>
<reference evidence="2" key="1">
    <citation type="submission" date="2020-02" db="EMBL/GenBank/DDBJ databases">
        <authorList>
            <person name="Meier V. D."/>
        </authorList>
    </citation>
    <scope>NUCLEOTIDE SEQUENCE</scope>
    <source>
        <strain evidence="2">AVDCRST_MAG79</strain>
    </source>
</reference>
<accession>A0A6J4TEM9</accession>
<evidence type="ECO:0000313" key="2">
    <source>
        <dbReference type="EMBL" id="CAA9521461.1"/>
    </source>
</evidence>
<dbReference type="AlphaFoldDB" id="A0A6J4TEM9"/>
<protein>
    <submittedName>
        <fullName evidence="2">Uncharacterized protein</fullName>
    </submittedName>
</protein>
<feature type="region of interest" description="Disordered" evidence="1">
    <location>
        <begin position="1"/>
        <end position="66"/>
    </location>
</feature>
<proteinExistence type="predicted"/>